<sequence length="329" mass="36381">MNFYSNHKLLFGSAIVFFLFLTLNIAILPAIQNQQVYKPLPNSKPLTRDELAGKALYVANGCIACHTQQVRSVEMDKVFGSRPNIPADYARNQRTDVWRNTANLLGSERTGPDLTNIGERQPSIDWHLLHLYQPRAVVGQSIMPAFQWLFEEKEYLAKGDVEVKVPEKFLAHKFKKIVAKKEALQLVAYLLSLKQIKLPDGILAPEFLYKQTEKAAATVAAGALPDGGELYNGNCVACHQSTGLGLPGAFPPLKGSPVVLGDDLKLYVTIIMKGYNGRPGYGVMPPVGTNANFTPEMVTALMNHERSSWGNAAKPVTLEEVKKIYDEIK</sequence>
<keyword evidence="1 4" id="KW-0349">Heme</keyword>
<dbReference type="PROSITE" id="PS51007">
    <property type="entry name" value="CYTC"/>
    <property type="match status" value="2"/>
</dbReference>
<protein>
    <submittedName>
        <fullName evidence="7">Cytochrome c</fullName>
    </submittedName>
</protein>
<dbReference type="InterPro" id="IPR003468">
    <property type="entry name" value="Cyt_c_oxidase_monohaem-su/FixO"/>
</dbReference>
<keyword evidence="5" id="KW-1133">Transmembrane helix</keyword>
<keyword evidence="3 4" id="KW-0408">Iron</keyword>
<name>A0ABS0FBH6_9FLAO</name>
<feature type="domain" description="Cytochrome c" evidence="6">
    <location>
        <begin position="222"/>
        <end position="329"/>
    </location>
</feature>
<reference evidence="7 8" key="1">
    <citation type="submission" date="2020-11" db="EMBL/GenBank/DDBJ databases">
        <title>Kaistella gelatinilytica sp. nov., a flavobacterium isolated from Antarctic Soil.</title>
        <authorList>
            <person name="Li J."/>
        </authorList>
    </citation>
    <scope>NUCLEOTIDE SEQUENCE [LARGE SCALE GENOMIC DNA]</scope>
    <source>
        <strain evidence="7 8">G5-32</strain>
    </source>
</reference>
<accession>A0ABS0FBH6</accession>
<dbReference type="Pfam" id="PF13442">
    <property type="entry name" value="Cytochrome_CBB3"/>
    <property type="match status" value="1"/>
</dbReference>
<dbReference type="EMBL" id="JADPVI010000002">
    <property type="protein sequence ID" value="MBF8457074.1"/>
    <property type="molecule type" value="Genomic_DNA"/>
</dbReference>
<evidence type="ECO:0000256" key="1">
    <source>
        <dbReference type="ARBA" id="ARBA00022617"/>
    </source>
</evidence>
<keyword evidence="5" id="KW-0472">Membrane</keyword>
<dbReference type="Gene3D" id="1.10.760.10">
    <property type="entry name" value="Cytochrome c-like domain"/>
    <property type="match status" value="2"/>
</dbReference>
<dbReference type="Proteomes" id="UP000660070">
    <property type="component" value="Unassembled WGS sequence"/>
</dbReference>
<feature type="transmembrane region" description="Helical" evidence="5">
    <location>
        <begin position="9"/>
        <end position="31"/>
    </location>
</feature>
<proteinExistence type="predicted"/>
<evidence type="ECO:0000256" key="3">
    <source>
        <dbReference type="ARBA" id="ARBA00023004"/>
    </source>
</evidence>
<dbReference type="PANTHER" id="PTHR35008">
    <property type="entry name" value="BLL4482 PROTEIN-RELATED"/>
    <property type="match status" value="1"/>
</dbReference>
<dbReference type="Pfam" id="PF02433">
    <property type="entry name" value="FixO"/>
    <property type="match status" value="1"/>
</dbReference>
<gene>
    <name evidence="7" type="ORF">IV494_07750</name>
</gene>
<evidence type="ECO:0000256" key="5">
    <source>
        <dbReference type="SAM" id="Phobius"/>
    </source>
</evidence>
<dbReference type="SUPFAM" id="SSF46626">
    <property type="entry name" value="Cytochrome c"/>
    <property type="match status" value="2"/>
</dbReference>
<keyword evidence="5" id="KW-0812">Transmembrane</keyword>
<evidence type="ECO:0000256" key="2">
    <source>
        <dbReference type="ARBA" id="ARBA00022723"/>
    </source>
</evidence>
<dbReference type="InterPro" id="IPR051459">
    <property type="entry name" value="Cytochrome_c-type_DH"/>
</dbReference>
<evidence type="ECO:0000259" key="6">
    <source>
        <dbReference type="PROSITE" id="PS51007"/>
    </source>
</evidence>
<dbReference type="PANTHER" id="PTHR35008:SF8">
    <property type="entry name" value="ALCOHOL DEHYDROGENASE CYTOCHROME C SUBUNIT"/>
    <property type="match status" value="1"/>
</dbReference>
<dbReference type="RefSeq" id="WP_196079596.1">
    <property type="nucleotide sequence ID" value="NZ_JADPVI010000002.1"/>
</dbReference>
<keyword evidence="2 4" id="KW-0479">Metal-binding</keyword>
<evidence type="ECO:0000313" key="7">
    <source>
        <dbReference type="EMBL" id="MBF8457074.1"/>
    </source>
</evidence>
<evidence type="ECO:0000313" key="8">
    <source>
        <dbReference type="Proteomes" id="UP000660070"/>
    </source>
</evidence>
<comment type="caution">
    <text evidence="7">The sequence shown here is derived from an EMBL/GenBank/DDBJ whole genome shotgun (WGS) entry which is preliminary data.</text>
</comment>
<evidence type="ECO:0000256" key="4">
    <source>
        <dbReference type="PROSITE-ProRule" id="PRU00433"/>
    </source>
</evidence>
<feature type="domain" description="Cytochrome c" evidence="6">
    <location>
        <begin position="48"/>
        <end position="194"/>
    </location>
</feature>
<dbReference type="InterPro" id="IPR009056">
    <property type="entry name" value="Cyt_c-like_dom"/>
</dbReference>
<organism evidence="7 8">
    <name type="scientific">Kaistella gelatinilytica</name>
    <dbReference type="NCBI Taxonomy" id="2787636"/>
    <lineage>
        <taxon>Bacteria</taxon>
        <taxon>Pseudomonadati</taxon>
        <taxon>Bacteroidota</taxon>
        <taxon>Flavobacteriia</taxon>
        <taxon>Flavobacteriales</taxon>
        <taxon>Weeksellaceae</taxon>
        <taxon>Chryseobacterium group</taxon>
        <taxon>Kaistella</taxon>
    </lineage>
</organism>
<keyword evidence="8" id="KW-1185">Reference proteome</keyword>
<dbReference type="InterPro" id="IPR036909">
    <property type="entry name" value="Cyt_c-like_dom_sf"/>
</dbReference>